<feature type="repeat" description="TPR" evidence="3">
    <location>
        <begin position="173"/>
        <end position="206"/>
    </location>
</feature>
<dbReference type="Proteomes" id="UP000183138">
    <property type="component" value="Unassembled WGS sequence"/>
</dbReference>
<dbReference type="InterPro" id="IPR011990">
    <property type="entry name" value="TPR-like_helical_dom_sf"/>
</dbReference>
<dbReference type="Pfam" id="PF13181">
    <property type="entry name" value="TPR_8"/>
    <property type="match status" value="2"/>
</dbReference>
<evidence type="ECO:0000256" key="2">
    <source>
        <dbReference type="ARBA" id="ARBA00022803"/>
    </source>
</evidence>
<dbReference type="InterPro" id="IPR019734">
    <property type="entry name" value="TPR_rpt"/>
</dbReference>
<feature type="repeat" description="TPR" evidence="3">
    <location>
        <begin position="139"/>
        <end position="172"/>
    </location>
</feature>
<keyword evidence="1" id="KW-0677">Repeat</keyword>
<dbReference type="SUPFAM" id="SSF48452">
    <property type="entry name" value="TPR-like"/>
    <property type="match status" value="3"/>
</dbReference>
<gene>
    <name evidence="4" type="ORF">BEU00_02670</name>
</gene>
<evidence type="ECO:0000256" key="3">
    <source>
        <dbReference type="PROSITE-ProRule" id="PRU00339"/>
    </source>
</evidence>
<name>A0A1J5UGQ6_9ARCH</name>
<feature type="repeat" description="TPR" evidence="3">
    <location>
        <begin position="105"/>
        <end position="138"/>
    </location>
</feature>
<accession>A0A1J5UGQ6</accession>
<evidence type="ECO:0000313" key="5">
    <source>
        <dbReference type="Proteomes" id="UP000183138"/>
    </source>
</evidence>
<feature type="repeat" description="TPR" evidence="3">
    <location>
        <begin position="71"/>
        <end position="104"/>
    </location>
</feature>
<organism evidence="4 5">
    <name type="scientific">Marine Group III euryarchaeote CG-Epi3</name>
    <dbReference type="NCBI Taxonomy" id="1888997"/>
    <lineage>
        <taxon>Archaea</taxon>
        <taxon>Methanobacteriati</taxon>
        <taxon>Thermoplasmatota</taxon>
        <taxon>Thermoplasmata</taxon>
        <taxon>Candidatus Thermoprofundales</taxon>
    </lineage>
</organism>
<reference evidence="4 5" key="1">
    <citation type="submission" date="2016-08" db="EMBL/GenBank/DDBJ databases">
        <title>New Insights into Marine Group III Euryarchaeota, from dark to light.</title>
        <authorList>
            <person name="Haro-Moreno J.M."/>
            <person name="Rodriguez-Valera F."/>
            <person name="Lopez-Garcia P."/>
            <person name="Moreira D."/>
            <person name="Martin-Cuadrado A.B."/>
        </authorList>
    </citation>
    <scope>NUCLEOTIDE SEQUENCE [LARGE SCALE GENOMIC DNA]</scope>
    <source>
        <strain evidence="4">CG-Epi3</strain>
    </source>
</reference>
<dbReference type="PANTHER" id="PTHR44943">
    <property type="entry name" value="CELLULOSE SYNTHASE OPERON PROTEIN C"/>
    <property type="match status" value="1"/>
</dbReference>
<dbReference type="PROSITE" id="PS50005">
    <property type="entry name" value="TPR"/>
    <property type="match status" value="6"/>
</dbReference>
<dbReference type="EMBL" id="MIYY01000007">
    <property type="protein sequence ID" value="OIR23486.1"/>
    <property type="molecule type" value="Genomic_DNA"/>
</dbReference>
<keyword evidence="2 3" id="KW-0802">TPR repeat</keyword>
<evidence type="ECO:0000256" key="1">
    <source>
        <dbReference type="ARBA" id="ARBA00022737"/>
    </source>
</evidence>
<proteinExistence type="predicted"/>
<feature type="repeat" description="TPR" evidence="3">
    <location>
        <begin position="383"/>
        <end position="416"/>
    </location>
</feature>
<dbReference type="PANTHER" id="PTHR44943:SF4">
    <property type="entry name" value="TPR REPEAT-CONTAINING PROTEIN MJ0798"/>
    <property type="match status" value="1"/>
</dbReference>
<dbReference type="Pfam" id="PF13424">
    <property type="entry name" value="TPR_12"/>
    <property type="match status" value="1"/>
</dbReference>
<dbReference type="AlphaFoldDB" id="A0A1J5UGQ6"/>
<feature type="repeat" description="TPR" evidence="3">
    <location>
        <begin position="207"/>
        <end position="240"/>
    </location>
</feature>
<sequence length="575" mass="65428">MDVIDLIEEGEALYESGDSTAAKLKFLQASSLAPEDPQIFNRLGMLEMSRASPNEARAFYEKACTLAPEVARYHMRLGDSLQRLSRYEDAIGAYAVSLELEPRNAPAWNNRGFANFNINRWNEALRCYDESMKSDPTYAVAWYNYGYTLQLSGRLNDSKDYYQRAVDLDPSDKIAWNNLANVHYNQGLYERSIELYKKSLKLDESYVIAVNNIGNALDHLHRYEESIDYHEKAIELDSTFHYAWMAKGRALTRLGHPEEGLEFIETSIQLESEDPDYHEALGRCFQELGLYDKARQIVNLGLSVDGQHVPCWVALGDLNMDIGNTLQAMQCFDEAVRAQDVLSRNRMRDLDWIEKGRILQTAGIVHEGFRQYSNAISVAPGTGRPYFRNAQVLINFNKISEAKELIDKGLEIDPNSITGKILLLKTLSGEEIINKKNDFSLFKERYSEAQIIIAQKTLQINPNFALEFLDVNNKKHFLLLSKCFFEIGKLTDSLSFANKFTNAYPRDIDGFLNSGWISTELEDYDEAINFFEIALGIDGQSSEAIYGKGFSLKKKGEDYAIYQEILSKVDGDLVI</sequence>
<dbReference type="Gene3D" id="1.25.40.10">
    <property type="entry name" value="Tetratricopeptide repeat domain"/>
    <property type="match status" value="3"/>
</dbReference>
<comment type="caution">
    <text evidence="4">The sequence shown here is derived from an EMBL/GenBank/DDBJ whole genome shotgun (WGS) entry which is preliminary data.</text>
</comment>
<dbReference type="Pfam" id="PF13432">
    <property type="entry name" value="TPR_16"/>
    <property type="match status" value="1"/>
</dbReference>
<evidence type="ECO:0000313" key="4">
    <source>
        <dbReference type="EMBL" id="OIR23486.1"/>
    </source>
</evidence>
<dbReference type="Pfam" id="PF13431">
    <property type="entry name" value="TPR_17"/>
    <property type="match status" value="1"/>
</dbReference>
<evidence type="ECO:0008006" key="6">
    <source>
        <dbReference type="Google" id="ProtNLM"/>
    </source>
</evidence>
<dbReference type="SMART" id="SM00028">
    <property type="entry name" value="TPR"/>
    <property type="match status" value="12"/>
</dbReference>
<dbReference type="InterPro" id="IPR051685">
    <property type="entry name" value="Ycf3/AcsC/BcsC/TPR_MFPF"/>
</dbReference>
<protein>
    <recommendedName>
        <fullName evidence="6">UDP-N-acetylglucosamine--peptide N-acetylglucosaminyltransferase SPINDLY</fullName>
    </recommendedName>
</protein>